<dbReference type="Pfam" id="PF03881">
    <property type="entry name" value="Fructosamin_kin"/>
    <property type="match status" value="1"/>
</dbReference>
<reference evidence="3 4" key="1">
    <citation type="submission" date="2018-07" db="EMBL/GenBank/DDBJ databases">
        <title>Genomic Encyclopedia of Type Strains, Phase III (KMG-III): the genomes of soil and plant-associated and newly described type strains.</title>
        <authorList>
            <person name="Whitman W."/>
        </authorList>
    </citation>
    <scope>NUCLEOTIDE SEQUENCE [LARGE SCALE GENOMIC DNA]</scope>
    <source>
        <strain evidence="3 4">CECT 8487</strain>
    </source>
</reference>
<dbReference type="Proteomes" id="UP000256629">
    <property type="component" value="Unassembled WGS sequence"/>
</dbReference>
<dbReference type="AlphaFoldDB" id="A0A3D9H960"/>
<organism evidence="3 4">
    <name type="scientific">Seonamhaeicola aphaedonensis</name>
    <dbReference type="NCBI Taxonomy" id="1461338"/>
    <lineage>
        <taxon>Bacteria</taxon>
        <taxon>Pseudomonadati</taxon>
        <taxon>Bacteroidota</taxon>
        <taxon>Flavobacteriia</taxon>
        <taxon>Flavobacteriales</taxon>
        <taxon>Flavobacteriaceae</taxon>
    </lineage>
</organism>
<dbReference type="InterPro" id="IPR016477">
    <property type="entry name" value="Fructo-/Ketosamine-3-kinase"/>
</dbReference>
<name>A0A3D9H960_9FLAO</name>
<proteinExistence type="inferred from homology"/>
<dbReference type="InterPro" id="IPR011009">
    <property type="entry name" value="Kinase-like_dom_sf"/>
</dbReference>
<sequence length="286" mass="32442">MLNHAFTKHLEDILSEKVETVKPVSGGDISKAYRIATSYSNYFLKLNGADKFNMFKTEAYGLELIAKTNTVKTPRVLAFDVFENSAFLLMDFIDSKSALPKDFITLGEQLGALHQNTSKCFGLDKNNYIGSLNQSNNKHLNWDDFFIEERLLPQLILANSKGLLNSKETPSINTMKGALKPLFENIQPSLLHGDLWSGNYLIGLDGTPYLIDLAIYYGHNEVDIAMTKLFGGFSNDFYKAYYNILPPDTPTNQRIDIYQLYYLLVHLNLFGRSYYGSVISVLKKHF</sequence>
<keyword evidence="2" id="KW-0808">Transferase</keyword>
<dbReference type="Gene3D" id="3.90.1200.10">
    <property type="match status" value="1"/>
</dbReference>
<dbReference type="RefSeq" id="WP_116524765.1">
    <property type="nucleotide sequence ID" value="NZ_QRDX01000007.1"/>
</dbReference>
<dbReference type="OrthoDB" id="5291879at2"/>
<dbReference type="PANTHER" id="PTHR12149">
    <property type="entry name" value="FRUCTOSAMINE 3 KINASE-RELATED PROTEIN"/>
    <property type="match status" value="1"/>
</dbReference>
<dbReference type="PIRSF" id="PIRSF006221">
    <property type="entry name" value="Ketosamine-3-kinase"/>
    <property type="match status" value="1"/>
</dbReference>
<dbReference type="EMBL" id="QRDX01000007">
    <property type="protein sequence ID" value="RED46025.1"/>
    <property type="molecule type" value="Genomic_DNA"/>
</dbReference>
<accession>A0A3D9H960</accession>
<dbReference type="Gene3D" id="3.30.200.20">
    <property type="entry name" value="Phosphorylase Kinase, domain 1"/>
    <property type="match status" value="1"/>
</dbReference>
<evidence type="ECO:0000256" key="1">
    <source>
        <dbReference type="ARBA" id="ARBA00009460"/>
    </source>
</evidence>
<keyword evidence="4" id="KW-1185">Reference proteome</keyword>
<evidence type="ECO:0000256" key="2">
    <source>
        <dbReference type="PIRNR" id="PIRNR006221"/>
    </source>
</evidence>
<keyword evidence="2 3" id="KW-0418">Kinase</keyword>
<gene>
    <name evidence="3" type="ORF">DFQ02_107173</name>
</gene>
<dbReference type="PANTHER" id="PTHR12149:SF8">
    <property type="entry name" value="PROTEIN-RIBULOSAMINE 3-KINASE"/>
    <property type="match status" value="1"/>
</dbReference>
<dbReference type="SUPFAM" id="SSF56112">
    <property type="entry name" value="Protein kinase-like (PK-like)"/>
    <property type="match status" value="1"/>
</dbReference>
<protein>
    <submittedName>
        <fullName evidence="3">Fructosamine-3-kinase</fullName>
    </submittedName>
</protein>
<comment type="caution">
    <text evidence="3">The sequence shown here is derived from an EMBL/GenBank/DDBJ whole genome shotgun (WGS) entry which is preliminary data.</text>
</comment>
<dbReference type="GO" id="GO:0016301">
    <property type="term" value="F:kinase activity"/>
    <property type="evidence" value="ECO:0007669"/>
    <property type="project" value="UniProtKB-UniRule"/>
</dbReference>
<comment type="similarity">
    <text evidence="1 2">Belongs to the fructosamine kinase family.</text>
</comment>
<evidence type="ECO:0000313" key="4">
    <source>
        <dbReference type="Proteomes" id="UP000256629"/>
    </source>
</evidence>
<evidence type="ECO:0000313" key="3">
    <source>
        <dbReference type="EMBL" id="RED46025.1"/>
    </source>
</evidence>